<dbReference type="Proteomes" id="UP000299102">
    <property type="component" value="Unassembled WGS sequence"/>
</dbReference>
<dbReference type="EMBL" id="BGZK01000080">
    <property type="protein sequence ID" value="GBP16619.1"/>
    <property type="molecule type" value="Genomic_DNA"/>
</dbReference>
<accession>A0A4C1TRM2</accession>
<organism evidence="1 2">
    <name type="scientific">Eumeta variegata</name>
    <name type="common">Bagworm moth</name>
    <name type="synonym">Eumeta japonica</name>
    <dbReference type="NCBI Taxonomy" id="151549"/>
    <lineage>
        <taxon>Eukaryota</taxon>
        <taxon>Metazoa</taxon>
        <taxon>Ecdysozoa</taxon>
        <taxon>Arthropoda</taxon>
        <taxon>Hexapoda</taxon>
        <taxon>Insecta</taxon>
        <taxon>Pterygota</taxon>
        <taxon>Neoptera</taxon>
        <taxon>Endopterygota</taxon>
        <taxon>Lepidoptera</taxon>
        <taxon>Glossata</taxon>
        <taxon>Ditrysia</taxon>
        <taxon>Tineoidea</taxon>
        <taxon>Psychidae</taxon>
        <taxon>Oiketicinae</taxon>
        <taxon>Eumeta</taxon>
    </lineage>
</organism>
<sequence length="114" mass="12416">MWVSSSSVCIYLGFLEKKKRNLIDSTVAVQSNVVRLCCDPLSMIIDQLDPLDITLSRNITSAFTFGSVSESAGGPLSLPSVFPAQLFVTYFISAEDAGNALRLLYGVASVHRQR</sequence>
<evidence type="ECO:0000313" key="2">
    <source>
        <dbReference type="Proteomes" id="UP000299102"/>
    </source>
</evidence>
<name>A0A4C1TRM2_EUMVA</name>
<comment type="caution">
    <text evidence="1">The sequence shown here is derived from an EMBL/GenBank/DDBJ whole genome shotgun (WGS) entry which is preliminary data.</text>
</comment>
<gene>
    <name evidence="1" type="ORF">EVAR_19411_1</name>
</gene>
<protein>
    <submittedName>
        <fullName evidence="1">Uncharacterized protein</fullName>
    </submittedName>
</protein>
<keyword evidence="2" id="KW-1185">Reference proteome</keyword>
<reference evidence="1 2" key="1">
    <citation type="journal article" date="2019" name="Commun. Biol.">
        <title>The bagworm genome reveals a unique fibroin gene that provides high tensile strength.</title>
        <authorList>
            <person name="Kono N."/>
            <person name="Nakamura H."/>
            <person name="Ohtoshi R."/>
            <person name="Tomita M."/>
            <person name="Numata K."/>
            <person name="Arakawa K."/>
        </authorList>
    </citation>
    <scope>NUCLEOTIDE SEQUENCE [LARGE SCALE GENOMIC DNA]</scope>
</reference>
<proteinExistence type="predicted"/>
<evidence type="ECO:0000313" key="1">
    <source>
        <dbReference type="EMBL" id="GBP16619.1"/>
    </source>
</evidence>
<dbReference type="AlphaFoldDB" id="A0A4C1TRM2"/>